<dbReference type="EMBL" id="BGPR01008404">
    <property type="protein sequence ID" value="GBN33604.1"/>
    <property type="molecule type" value="Genomic_DNA"/>
</dbReference>
<accession>A0A4Y2N4Q0</accession>
<reference evidence="1 2" key="1">
    <citation type="journal article" date="2019" name="Sci. Rep.">
        <title>Orb-weaving spider Araneus ventricosus genome elucidates the spidroin gene catalogue.</title>
        <authorList>
            <person name="Kono N."/>
            <person name="Nakamura H."/>
            <person name="Ohtoshi R."/>
            <person name="Moran D.A.P."/>
            <person name="Shinohara A."/>
            <person name="Yoshida Y."/>
            <person name="Fujiwara M."/>
            <person name="Mori M."/>
            <person name="Tomita M."/>
            <person name="Arakawa K."/>
        </authorList>
    </citation>
    <scope>NUCLEOTIDE SEQUENCE [LARGE SCALE GENOMIC DNA]</scope>
</reference>
<protein>
    <submittedName>
        <fullName evidence="1">Uncharacterized protein</fullName>
    </submittedName>
</protein>
<organism evidence="1 2">
    <name type="scientific">Araneus ventricosus</name>
    <name type="common">Orbweaver spider</name>
    <name type="synonym">Epeira ventricosa</name>
    <dbReference type="NCBI Taxonomy" id="182803"/>
    <lineage>
        <taxon>Eukaryota</taxon>
        <taxon>Metazoa</taxon>
        <taxon>Ecdysozoa</taxon>
        <taxon>Arthropoda</taxon>
        <taxon>Chelicerata</taxon>
        <taxon>Arachnida</taxon>
        <taxon>Araneae</taxon>
        <taxon>Araneomorphae</taxon>
        <taxon>Entelegynae</taxon>
        <taxon>Araneoidea</taxon>
        <taxon>Araneidae</taxon>
        <taxon>Araneus</taxon>
    </lineage>
</organism>
<proteinExistence type="predicted"/>
<dbReference type="PROSITE" id="PS51257">
    <property type="entry name" value="PROKAR_LIPOPROTEIN"/>
    <property type="match status" value="1"/>
</dbReference>
<name>A0A4Y2N4Q0_ARAVE</name>
<evidence type="ECO:0000313" key="1">
    <source>
        <dbReference type="EMBL" id="GBN33604.1"/>
    </source>
</evidence>
<sequence>MARSLILSNSQGILGCFSNFPKSYPAKVWLSVFTGIGARTSAALKSDFQSSPISKIEIRFRIKLRIQSGSQLKSPSLLLLPNSQIKNPFVRPSEVWIIIGELKTAD</sequence>
<gene>
    <name evidence="1" type="ORF">AVEN_208383_1</name>
</gene>
<dbReference type="AlphaFoldDB" id="A0A4Y2N4Q0"/>
<evidence type="ECO:0000313" key="2">
    <source>
        <dbReference type="Proteomes" id="UP000499080"/>
    </source>
</evidence>
<comment type="caution">
    <text evidence="1">The sequence shown here is derived from an EMBL/GenBank/DDBJ whole genome shotgun (WGS) entry which is preliminary data.</text>
</comment>
<keyword evidence="2" id="KW-1185">Reference proteome</keyword>
<dbReference type="Proteomes" id="UP000499080">
    <property type="component" value="Unassembled WGS sequence"/>
</dbReference>